<dbReference type="PROSITE" id="PS51257">
    <property type="entry name" value="PROKAR_LIPOPROTEIN"/>
    <property type="match status" value="1"/>
</dbReference>
<organism evidence="1 2">
    <name type="scientific">Rugamonas rivuli</name>
    <dbReference type="NCBI Taxonomy" id="2743358"/>
    <lineage>
        <taxon>Bacteria</taxon>
        <taxon>Pseudomonadati</taxon>
        <taxon>Pseudomonadota</taxon>
        <taxon>Betaproteobacteria</taxon>
        <taxon>Burkholderiales</taxon>
        <taxon>Oxalobacteraceae</taxon>
        <taxon>Telluria group</taxon>
        <taxon>Rugamonas</taxon>
    </lineage>
</organism>
<name>A0A843S870_9BURK</name>
<accession>A0A843S870</accession>
<dbReference type="AlphaFoldDB" id="A0A843S870"/>
<keyword evidence="2" id="KW-1185">Reference proteome</keyword>
<proteinExistence type="predicted"/>
<protein>
    <recommendedName>
        <fullName evidence="3">Lipoprotein</fullName>
    </recommendedName>
</protein>
<dbReference type="RefSeq" id="WP_152801507.1">
    <property type="nucleotide sequence ID" value="NZ_WHUF01000001.1"/>
</dbReference>
<evidence type="ECO:0000313" key="1">
    <source>
        <dbReference type="EMBL" id="MQA18451.1"/>
    </source>
</evidence>
<sequence length="61" mass="6695">MNKFFTTLITIGVGTALTACASTDLPKRTVLPLDHGPRAQATPWLNQQRLLYLEQQTKPGA</sequence>
<gene>
    <name evidence="1" type="ORF">GEV01_02860</name>
</gene>
<dbReference type="EMBL" id="WHUF01000001">
    <property type="protein sequence ID" value="MQA18451.1"/>
    <property type="molecule type" value="Genomic_DNA"/>
</dbReference>
<dbReference type="Proteomes" id="UP000444318">
    <property type="component" value="Unassembled WGS sequence"/>
</dbReference>
<evidence type="ECO:0008006" key="3">
    <source>
        <dbReference type="Google" id="ProtNLM"/>
    </source>
</evidence>
<evidence type="ECO:0000313" key="2">
    <source>
        <dbReference type="Proteomes" id="UP000444318"/>
    </source>
</evidence>
<comment type="caution">
    <text evidence="1">The sequence shown here is derived from an EMBL/GenBank/DDBJ whole genome shotgun (WGS) entry which is preliminary data.</text>
</comment>
<reference evidence="1 2" key="1">
    <citation type="submission" date="2019-10" db="EMBL/GenBank/DDBJ databases">
        <title>Two novel species isolated from a subtropical stream in China.</title>
        <authorList>
            <person name="Lu H."/>
        </authorList>
    </citation>
    <scope>NUCLEOTIDE SEQUENCE [LARGE SCALE GENOMIC DNA]</scope>
    <source>
        <strain evidence="1 2">FT103W</strain>
    </source>
</reference>